<dbReference type="FunFam" id="3.30.300.30:FF:000008">
    <property type="entry name" value="2,3-dihydroxybenzoate-AMP ligase"/>
    <property type="match status" value="1"/>
</dbReference>
<dbReference type="InterPro" id="IPR042099">
    <property type="entry name" value="ANL_N_sf"/>
</dbReference>
<comment type="caution">
    <text evidence="11">The sequence shown here is derived from an EMBL/GenBank/DDBJ whole genome shotgun (WGS) entry which is preliminary data.</text>
</comment>
<dbReference type="AlphaFoldDB" id="A0A0J6YIT0"/>
<dbReference type="InterPro" id="IPR020845">
    <property type="entry name" value="AMP-binding_CS"/>
</dbReference>
<keyword evidence="2 11" id="KW-0436">Ligase</keyword>
<reference evidence="11 12" key="1">
    <citation type="journal article" date="2015" name="Genome Biol. Evol.">
        <title>Characterization of Three Mycobacterium spp. with Potential Use in Bioremediation by Genome Sequencing and Comparative Genomics.</title>
        <authorList>
            <person name="Das S."/>
            <person name="Pettersson B.M."/>
            <person name="Behra P.R."/>
            <person name="Ramesh M."/>
            <person name="Dasgupta S."/>
            <person name="Bhattacharya A."/>
            <person name="Kirsebom L.A."/>
        </authorList>
    </citation>
    <scope>NUCLEOTIDE SEQUENCE [LARGE SCALE GENOMIC DNA]</scope>
    <source>
        <strain evidence="11 12">DSM 44219</strain>
    </source>
</reference>
<dbReference type="EC" id="6.2.1.3" evidence="3"/>
<name>A0A0J6YIT0_MYCCU</name>
<evidence type="ECO:0000256" key="5">
    <source>
        <dbReference type="ARBA" id="ARBA00069710"/>
    </source>
</evidence>
<dbReference type="GO" id="GO:0031956">
    <property type="term" value="F:medium-chain fatty acid-CoA ligase activity"/>
    <property type="evidence" value="ECO:0007669"/>
    <property type="project" value="TreeGrafter"/>
</dbReference>
<dbReference type="PANTHER" id="PTHR43201:SF5">
    <property type="entry name" value="MEDIUM-CHAIN ACYL-COA LIGASE ACSF2, MITOCHONDRIAL"/>
    <property type="match status" value="1"/>
</dbReference>
<dbReference type="SUPFAM" id="SSF56801">
    <property type="entry name" value="Acetyl-CoA synthetase-like"/>
    <property type="match status" value="1"/>
</dbReference>
<feature type="domain" description="AMP-dependent synthetase/ligase" evidence="9">
    <location>
        <begin position="49"/>
        <end position="411"/>
    </location>
</feature>
<dbReference type="PATRIC" id="fig|1800.3.peg.4801"/>
<organism evidence="11 12">
    <name type="scientific">Mycolicibacterium chubuense</name>
    <name type="common">Mycobacterium chubuense</name>
    <dbReference type="NCBI Taxonomy" id="1800"/>
    <lineage>
        <taxon>Bacteria</taxon>
        <taxon>Bacillati</taxon>
        <taxon>Actinomycetota</taxon>
        <taxon>Actinomycetes</taxon>
        <taxon>Mycobacteriales</taxon>
        <taxon>Mycobacteriaceae</taxon>
        <taxon>Mycolicibacterium</taxon>
    </lineage>
</organism>
<dbReference type="InterPro" id="IPR045851">
    <property type="entry name" value="AMP-bd_C_sf"/>
</dbReference>
<dbReference type="InterPro" id="IPR025110">
    <property type="entry name" value="AMP-bd_C"/>
</dbReference>
<dbReference type="Gene3D" id="3.40.50.12780">
    <property type="entry name" value="N-terminal domain of ligase-like"/>
    <property type="match status" value="1"/>
</dbReference>
<dbReference type="Gene3D" id="3.30.300.30">
    <property type="match status" value="1"/>
</dbReference>
<dbReference type="Pfam" id="PF00501">
    <property type="entry name" value="AMP-binding"/>
    <property type="match status" value="1"/>
</dbReference>
<protein>
    <recommendedName>
        <fullName evidence="5">Long-chain-fatty-acid--CoA ligase FadD13</fullName>
        <ecNumber evidence="3">6.2.1.3</ecNumber>
    </recommendedName>
    <alternativeName>
        <fullName evidence="6">Fatty acyl-CoA ligase</fullName>
    </alternativeName>
    <alternativeName>
        <fullName evidence="8">Fatty acyl-CoA synthetase</fullName>
    </alternativeName>
    <alternativeName>
        <fullName evidence="7">Very-long-chain fatty-acyl-CoA synthetase</fullName>
    </alternativeName>
</protein>
<comment type="catalytic activity">
    <reaction evidence="4">
        <text>a long-chain fatty acid + ATP + CoA = a long-chain fatty acyl-CoA + AMP + diphosphate</text>
        <dbReference type="Rhea" id="RHEA:15421"/>
        <dbReference type="ChEBI" id="CHEBI:30616"/>
        <dbReference type="ChEBI" id="CHEBI:33019"/>
        <dbReference type="ChEBI" id="CHEBI:57287"/>
        <dbReference type="ChEBI" id="CHEBI:57560"/>
        <dbReference type="ChEBI" id="CHEBI:83139"/>
        <dbReference type="ChEBI" id="CHEBI:456215"/>
        <dbReference type="EC" id="6.2.1.3"/>
    </reaction>
</comment>
<evidence type="ECO:0000259" key="10">
    <source>
        <dbReference type="Pfam" id="PF13193"/>
    </source>
</evidence>
<feature type="domain" description="AMP-binding enzyme C-terminal" evidence="10">
    <location>
        <begin position="462"/>
        <end position="535"/>
    </location>
</feature>
<evidence type="ECO:0000256" key="8">
    <source>
        <dbReference type="ARBA" id="ARBA00083882"/>
    </source>
</evidence>
<gene>
    <name evidence="11" type="ORF">MCHUDSM44219_04773</name>
</gene>
<dbReference type="EMBL" id="JYNX01000062">
    <property type="protein sequence ID" value="KMO72786.1"/>
    <property type="molecule type" value="Genomic_DNA"/>
</dbReference>
<evidence type="ECO:0000313" key="11">
    <source>
        <dbReference type="EMBL" id="KMO72786.1"/>
    </source>
</evidence>
<evidence type="ECO:0000256" key="2">
    <source>
        <dbReference type="ARBA" id="ARBA00022598"/>
    </source>
</evidence>
<evidence type="ECO:0000256" key="7">
    <source>
        <dbReference type="ARBA" id="ARBA00080667"/>
    </source>
</evidence>
<accession>A0A0J6YIT0</accession>
<proteinExistence type="inferred from homology"/>
<keyword evidence="12" id="KW-1185">Reference proteome</keyword>
<dbReference type="Pfam" id="PF13193">
    <property type="entry name" value="AMP-binding_C"/>
    <property type="match status" value="1"/>
</dbReference>
<dbReference type="Proteomes" id="UP000036176">
    <property type="component" value="Unassembled WGS sequence"/>
</dbReference>
<evidence type="ECO:0000256" key="6">
    <source>
        <dbReference type="ARBA" id="ARBA00076959"/>
    </source>
</evidence>
<dbReference type="PROSITE" id="PS00455">
    <property type="entry name" value="AMP_BINDING"/>
    <property type="match status" value="1"/>
</dbReference>
<dbReference type="NCBIfam" id="NF004837">
    <property type="entry name" value="PRK06187.1"/>
    <property type="match status" value="1"/>
</dbReference>
<evidence type="ECO:0000313" key="12">
    <source>
        <dbReference type="Proteomes" id="UP000036176"/>
    </source>
</evidence>
<dbReference type="PANTHER" id="PTHR43201">
    <property type="entry name" value="ACYL-COA SYNTHETASE"/>
    <property type="match status" value="1"/>
</dbReference>
<evidence type="ECO:0000256" key="1">
    <source>
        <dbReference type="ARBA" id="ARBA00006432"/>
    </source>
</evidence>
<evidence type="ECO:0000256" key="3">
    <source>
        <dbReference type="ARBA" id="ARBA00026121"/>
    </source>
</evidence>
<evidence type="ECO:0000256" key="4">
    <source>
        <dbReference type="ARBA" id="ARBA00036813"/>
    </source>
</evidence>
<comment type="similarity">
    <text evidence="1">Belongs to the ATP-dependent AMP-binding enzyme family.</text>
</comment>
<dbReference type="GO" id="GO:0004467">
    <property type="term" value="F:long-chain fatty acid-CoA ligase activity"/>
    <property type="evidence" value="ECO:0007669"/>
    <property type="project" value="UniProtKB-EC"/>
</dbReference>
<evidence type="ECO:0000259" key="9">
    <source>
        <dbReference type="Pfam" id="PF00501"/>
    </source>
</evidence>
<dbReference type="InterPro" id="IPR000873">
    <property type="entry name" value="AMP-dep_synth/lig_dom"/>
</dbReference>
<sequence length="554" mass="60625">MPFTHSSIGAGANRHEREEKFRLGARVGVARLSTMADLPEPRFLDERVAHWAATTPDAEAMDYFDRNWTWAQWDDRIRRLAGALTERGVGRGDVVAFLDKNHPACVETTIAAASLGAATAIINFRLAADELDYVLNDSGAKVLIVGAEFMSSIDRIRDKLTNIEHVIAVTPEGDDEYEQILAASTPVQRSEDVEPGDVAIIMYSSGTTGRPKGVELTQANIIAHTVNAHEGFEFDEGDKNMVSMPLFHVGGSSYVQFGIHDGFPSVMTRDVDGAALAGAILKGANRTFLVPAVLAKVLESGEDAVKLFAALKTYAYGASPMPLPLLRQALQAWPDTDFIQAYGLTEVCGVISHLLPEAHRDPGREERLSSAGTLVPNAEVRVVDPDTLEDVPTGEQGELWFKTPQLMKGYHNKPEATAEAITEDGWFRTGDIGRVDDGGYIFVEDRLKDMIISGGENIYSIEVERVLAEHEAVVEVAVIGVPDDKWGEVVKAVVVVESEVSEKDLIAFARERLAAYKCPKSVDITDELPRNPTGKVLKKELRKPHWDGRDRATV</sequence>